<dbReference type="InterPro" id="IPR011611">
    <property type="entry name" value="PfkB_dom"/>
</dbReference>
<dbReference type="EMBL" id="NMUE01000031">
    <property type="protein sequence ID" value="RFA94841.1"/>
    <property type="molecule type" value="Genomic_DNA"/>
</dbReference>
<accession>A0A371R4Z3</accession>
<comment type="caution">
    <text evidence="3">The sequence shown here is derived from an EMBL/GenBank/DDBJ whole genome shotgun (WGS) entry which is preliminary data.</text>
</comment>
<feature type="domain" description="Carbohydrate kinase PfkB" evidence="1">
    <location>
        <begin position="66"/>
        <end position="145"/>
    </location>
</feature>
<evidence type="ECO:0000313" key="5">
    <source>
        <dbReference type="Proteomes" id="UP000257123"/>
    </source>
</evidence>
<evidence type="ECO:0000313" key="4">
    <source>
        <dbReference type="Proteomes" id="UP000256877"/>
    </source>
</evidence>
<evidence type="ECO:0000313" key="3">
    <source>
        <dbReference type="EMBL" id="RFA99134.1"/>
    </source>
</evidence>
<dbReference type="Proteomes" id="UP000257123">
    <property type="component" value="Unassembled WGS sequence"/>
</dbReference>
<dbReference type="SUPFAM" id="SSF53613">
    <property type="entry name" value="Ribokinase-like"/>
    <property type="match status" value="1"/>
</dbReference>
<dbReference type="Proteomes" id="UP000256877">
    <property type="component" value="Unassembled WGS sequence"/>
</dbReference>
<proteinExistence type="predicted"/>
<reference evidence="4 5" key="1">
    <citation type="submission" date="2017-07" db="EMBL/GenBank/DDBJ databases">
        <title>Draft genome sequence of aerobic hyperthermophilic archaea, Pyrobaculum aerophilum YKB31 and YKB32.</title>
        <authorList>
            <person name="Mochizuki T."/>
            <person name="Berliner A.J."/>
            <person name="Yoshida-Takashima Y."/>
            <person name="Takaki Y."/>
            <person name="Nunoura T."/>
            <person name="Takai K."/>
        </authorList>
    </citation>
    <scope>NUCLEOTIDE SEQUENCE [LARGE SCALE GENOMIC DNA]</scope>
    <source>
        <strain evidence="2 5">YKB31</strain>
        <strain evidence="3 4">YKB32</strain>
    </source>
</reference>
<dbReference type="EMBL" id="NMUF01000010">
    <property type="protein sequence ID" value="RFA99134.1"/>
    <property type="molecule type" value="Genomic_DNA"/>
</dbReference>
<dbReference type="OrthoDB" id="96179at2157"/>
<gene>
    <name evidence="2" type="ORF">CGL51_09170</name>
    <name evidence="3" type="ORF">CGL52_05350</name>
</gene>
<dbReference type="InterPro" id="IPR029056">
    <property type="entry name" value="Ribokinase-like"/>
</dbReference>
<name>A0A371R4Z3_9CREN</name>
<dbReference type="Gene3D" id="3.40.1190.20">
    <property type="match status" value="1"/>
</dbReference>
<dbReference type="AlphaFoldDB" id="A0A371R4Z3"/>
<organism evidence="3 4">
    <name type="scientific">Pyrobaculum aerophilum</name>
    <dbReference type="NCBI Taxonomy" id="13773"/>
    <lineage>
        <taxon>Archaea</taxon>
        <taxon>Thermoproteota</taxon>
        <taxon>Thermoprotei</taxon>
        <taxon>Thermoproteales</taxon>
        <taxon>Thermoproteaceae</taxon>
        <taxon>Pyrobaculum</taxon>
    </lineage>
</organism>
<evidence type="ECO:0000313" key="2">
    <source>
        <dbReference type="EMBL" id="RFA94841.1"/>
    </source>
</evidence>
<sequence length="157" mass="17225">MANQPLNDGQSRPHIIQQLYLAYASVRALGCRSALSTPLTFVLCQVSPQFSCRLFSILIRFSSPTARVLFYKLGRKGAYLFYDGEKYFKPAYDVCVEDPTGAGDAIMSVFVALYFSGVNPQRAFEISTAAATLVITARGDNEAIPNINDAESFLSSM</sequence>
<dbReference type="RefSeq" id="WP_116421507.1">
    <property type="nucleotide sequence ID" value="NZ_NMUE01000031.1"/>
</dbReference>
<protein>
    <recommendedName>
        <fullName evidence="1">Carbohydrate kinase PfkB domain-containing protein</fullName>
    </recommendedName>
</protein>
<evidence type="ECO:0000259" key="1">
    <source>
        <dbReference type="Pfam" id="PF00294"/>
    </source>
</evidence>
<dbReference type="Pfam" id="PF00294">
    <property type="entry name" value="PfkB"/>
    <property type="match status" value="1"/>
</dbReference>